<dbReference type="GeneID" id="9086871"/>
<evidence type="ECO:0000313" key="3">
    <source>
        <dbReference type="EMBL" id="ACD12724.1"/>
    </source>
</evidence>
<name>B2VQ29_DICCI</name>
<keyword evidence="2" id="KW-0732">Signal</keyword>
<keyword evidence="1" id="KW-1133">Transmembrane helix</keyword>
<geneLocation type="mitochondrion" evidence="3"/>
<evidence type="ECO:0000256" key="2">
    <source>
        <dbReference type="SAM" id="SignalP"/>
    </source>
</evidence>
<dbReference type="RefSeq" id="YP_003579817.1">
    <property type="nucleotide sequence ID" value="NC_007787.2"/>
</dbReference>
<proteinExistence type="predicted"/>
<protein>
    <submittedName>
        <fullName evidence="3">ATPase subunit 4</fullName>
    </submittedName>
</protein>
<feature type="chain" id="PRO_5002784190" evidence="2">
    <location>
        <begin position="18"/>
        <end position="138"/>
    </location>
</feature>
<keyword evidence="1" id="KW-0812">Transmembrane</keyword>
<reference evidence="3" key="2">
    <citation type="journal article" date="2008" name="Mol. Biol. Evol.">
        <title>Mitochondrial genome evolution in the social amoebae.</title>
        <authorList>
            <person name="Heidel A.J."/>
            <person name="Gloeckner G."/>
        </authorList>
    </citation>
    <scope>NUCLEOTIDE SEQUENCE</scope>
</reference>
<feature type="transmembrane region" description="Helical" evidence="1">
    <location>
        <begin position="27"/>
        <end position="44"/>
    </location>
</feature>
<keyword evidence="1" id="KW-0472">Membrane</keyword>
<evidence type="ECO:0000256" key="1">
    <source>
        <dbReference type="SAM" id="Phobius"/>
    </source>
</evidence>
<feature type="signal peptide" evidence="2">
    <location>
        <begin position="1"/>
        <end position="17"/>
    </location>
</feature>
<dbReference type="EMBL" id="DQ336395">
    <property type="protein sequence ID" value="ACD12724.1"/>
    <property type="molecule type" value="Genomic_DNA"/>
</dbReference>
<sequence>MLINLLLILGLIIGLVAKEEIALNEELIIAISFMITIAVIRFAAKDSTNGMCNDRSVNQENNFTFNGKNAVEFVSSTLLFSKMKQKTTQTESKVELKETIAFETDGILSLEPISIKATNFSNGTLSSYSTNVLNATKL</sequence>
<accession>B2VQ29</accession>
<dbReference type="AlphaFoldDB" id="B2VQ29"/>
<keyword evidence="3" id="KW-0496">Mitochondrion</keyword>
<gene>
    <name evidence="3" type="primary">atp4</name>
</gene>
<organism evidence="3">
    <name type="scientific">Dictyostelium citrinum</name>
    <name type="common">Slime mold</name>
    <dbReference type="NCBI Taxonomy" id="361072"/>
    <lineage>
        <taxon>Eukaryota</taxon>
        <taxon>Amoebozoa</taxon>
        <taxon>Evosea</taxon>
        <taxon>Eumycetozoa</taxon>
        <taxon>Dictyostelia</taxon>
        <taxon>Dictyosteliales</taxon>
        <taxon>Dictyosteliaceae</taxon>
        <taxon>Dictyostelium</taxon>
    </lineage>
</organism>
<reference evidence="3" key="1">
    <citation type="submission" date="2007-11" db="EMBL/GenBank/DDBJ databases">
        <authorList>
            <person name="Heidel A.J."/>
            <person name="Gloeckner G."/>
        </authorList>
    </citation>
    <scope>NUCLEOTIDE SEQUENCE</scope>
</reference>